<dbReference type="AlphaFoldDB" id="A0A813F2I4"/>
<organism evidence="1 2">
    <name type="scientific">Polarella glacialis</name>
    <name type="common">Dinoflagellate</name>
    <dbReference type="NCBI Taxonomy" id="89957"/>
    <lineage>
        <taxon>Eukaryota</taxon>
        <taxon>Sar</taxon>
        <taxon>Alveolata</taxon>
        <taxon>Dinophyceae</taxon>
        <taxon>Suessiales</taxon>
        <taxon>Suessiaceae</taxon>
        <taxon>Polarella</taxon>
    </lineage>
</organism>
<feature type="non-terminal residue" evidence="1">
    <location>
        <position position="75"/>
    </location>
</feature>
<accession>A0A813F2I4</accession>
<proteinExistence type="predicted"/>
<feature type="non-terminal residue" evidence="1">
    <location>
        <position position="1"/>
    </location>
</feature>
<dbReference type="Proteomes" id="UP000654075">
    <property type="component" value="Unassembled WGS sequence"/>
</dbReference>
<reference evidence="1" key="1">
    <citation type="submission" date="2021-02" db="EMBL/GenBank/DDBJ databases">
        <authorList>
            <person name="Dougan E. K."/>
            <person name="Rhodes N."/>
            <person name="Thang M."/>
            <person name="Chan C."/>
        </authorList>
    </citation>
    <scope>NUCLEOTIDE SEQUENCE</scope>
</reference>
<evidence type="ECO:0000313" key="1">
    <source>
        <dbReference type="EMBL" id="CAE8607746.1"/>
    </source>
</evidence>
<gene>
    <name evidence="1" type="ORF">PGLA1383_LOCUS25653</name>
</gene>
<protein>
    <submittedName>
        <fullName evidence="1">Uncharacterized protein</fullName>
    </submittedName>
</protein>
<comment type="caution">
    <text evidence="1">The sequence shown here is derived from an EMBL/GenBank/DDBJ whole genome shotgun (WGS) entry which is preliminary data.</text>
</comment>
<evidence type="ECO:0000313" key="2">
    <source>
        <dbReference type="Proteomes" id="UP000654075"/>
    </source>
</evidence>
<dbReference type="EMBL" id="CAJNNV010022054">
    <property type="protein sequence ID" value="CAE8607746.1"/>
    <property type="molecule type" value="Genomic_DNA"/>
</dbReference>
<name>A0A813F2I4_POLGL</name>
<keyword evidence="2" id="KW-1185">Reference proteome</keyword>
<sequence length="75" mass="8487">PRLAFDGNPYTFWEAQKMLVGTVYEDTEGSWIGSHFPSPWDIKCALLRQDDAPGRWSPSVALESWTGTAWDRVSV</sequence>